<organism evidence="4 5">
    <name type="scientific">Pyrocoelia pectoralis</name>
    <dbReference type="NCBI Taxonomy" id="417401"/>
    <lineage>
        <taxon>Eukaryota</taxon>
        <taxon>Metazoa</taxon>
        <taxon>Ecdysozoa</taxon>
        <taxon>Arthropoda</taxon>
        <taxon>Hexapoda</taxon>
        <taxon>Insecta</taxon>
        <taxon>Pterygota</taxon>
        <taxon>Neoptera</taxon>
        <taxon>Endopterygota</taxon>
        <taxon>Coleoptera</taxon>
        <taxon>Polyphaga</taxon>
        <taxon>Elateriformia</taxon>
        <taxon>Elateroidea</taxon>
        <taxon>Lampyridae</taxon>
        <taxon>Lampyrinae</taxon>
        <taxon>Pyrocoelia</taxon>
    </lineage>
</organism>
<evidence type="ECO:0000256" key="2">
    <source>
        <dbReference type="SAM" id="Phobius"/>
    </source>
</evidence>
<name>A0AAN7UUE6_9COLE</name>
<feature type="transmembrane region" description="Helical" evidence="2">
    <location>
        <begin position="329"/>
        <end position="345"/>
    </location>
</feature>
<dbReference type="PROSITE" id="PS50800">
    <property type="entry name" value="SAP"/>
    <property type="match status" value="1"/>
</dbReference>
<evidence type="ECO:0000259" key="3">
    <source>
        <dbReference type="PROSITE" id="PS50800"/>
    </source>
</evidence>
<keyword evidence="2" id="KW-0472">Membrane</keyword>
<feature type="region of interest" description="Disordered" evidence="1">
    <location>
        <begin position="79"/>
        <end position="111"/>
    </location>
</feature>
<evidence type="ECO:0000313" key="4">
    <source>
        <dbReference type="EMBL" id="KAK5638515.1"/>
    </source>
</evidence>
<protein>
    <recommendedName>
        <fullName evidence="3">SAP domain-containing protein</fullName>
    </recommendedName>
</protein>
<evidence type="ECO:0000256" key="1">
    <source>
        <dbReference type="SAM" id="MobiDB-lite"/>
    </source>
</evidence>
<feature type="region of interest" description="Disordered" evidence="1">
    <location>
        <begin position="1"/>
        <end position="23"/>
    </location>
</feature>
<feature type="transmembrane region" description="Helical" evidence="2">
    <location>
        <begin position="447"/>
        <end position="464"/>
    </location>
</feature>
<feature type="transmembrane region" description="Helical" evidence="2">
    <location>
        <begin position="154"/>
        <end position="171"/>
    </location>
</feature>
<feature type="compositionally biased region" description="Basic residues" evidence="1">
    <location>
        <begin position="1"/>
        <end position="10"/>
    </location>
</feature>
<dbReference type="Pfam" id="PF02037">
    <property type="entry name" value="SAP"/>
    <property type="match status" value="1"/>
</dbReference>
<comment type="caution">
    <text evidence="4">The sequence shown here is derived from an EMBL/GenBank/DDBJ whole genome shotgun (WGS) entry which is preliminary data.</text>
</comment>
<dbReference type="Gene3D" id="1.10.720.30">
    <property type="entry name" value="SAP domain"/>
    <property type="match status" value="1"/>
</dbReference>
<feature type="transmembrane region" description="Helical" evidence="2">
    <location>
        <begin position="496"/>
        <end position="512"/>
    </location>
</feature>
<dbReference type="EMBL" id="JAVRBK010000010">
    <property type="protein sequence ID" value="KAK5638515.1"/>
    <property type="molecule type" value="Genomic_DNA"/>
</dbReference>
<accession>A0AAN7UUE6</accession>
<dbReference type="Proteomes" id="UP001329430">
    <property type="component" value="Chromosome 10"/>
</dbReference>
<sequence length="514" mass="57814">MAGKRIRSRNSHNSIPVTNLTNRAIPQTTVTNTGGHKVPDDLLSLTKEQLKAECRRRGQKTTGTKVELLQRLGHKMMANTRKNASNTANGNVTSQPATVKSINSSTRLKKQREREEREKIVIWMQPVRTLEYFTKELFVLLYTFGKKTLEYKKSVLALAISLIALMTVTKLNGPHQTVLQEVYKQLVWCLYWTGLGILSSVGLGTGLHTFILYLGPHIAKVTLAAYECNSLNFPEPPYPDEIICPESVSSYAVTILAIMSKVRIEAMCWGAGTALGELPPYFMAKAARLSGFDPDDDDELREFEELQRKENSKERLTLIERGKLSVEHIVQRVGFLGILACASIPNPLFDLAGITCGHFLVPFWTFFGATLIGKAVIKMLIQTLFVIIAFNETLIVTALEWLSIIPVIGSKLQEPFKAFLDNQKSKLHGHAGTHESGSLLSSLFEKFVIAMVLYFVVSIVNSLAQSYHKRIHQKRIPNLPTSTGRTIFCKLSSRKIVFFCYLYYSFFLHIYLEC</sequence>
<keyword evidence="2" id="KW-1133">Transmembrane helix</keyword>
<feature type="transmembrane region" description="Helical" evidence="2">
    <location>
        <begin position="191"/>
        <end position="214"/>
    </location>
</feature>
<dbReference type="InterPro" id="IPR003034">
    <property type="entry name" value="SAP_dom"/>
</dbReference>
<feature type="domain" description="SAP" evidence="3">
    <location>
        <begin position="42"/>
        <end position="76"/>
    </location>
</feature>
<keyword evidence="2" id="KW-0812">Transmembrane</keyword>
<keyword evidence="5" id="KW-1185">Reference proteome</keyword>
<feature type="compositionally biased region" description="Polar residues" evidence="1">
    <location>
        <begin position="11"/>
        <end position="23"/>
    </location>
</feature>
<gene>
    <name evidence="4" type="ORF">RI129_012810</name>
</gene>
<feature type="compositionally biased region" description="Polar residues" evidence="1">
    <location>
        <begin position="80"/>
        <end position="106"/>
    </location>
</feature>
<dbReference type="AlphaFoldDB" id="A0AAN7UUE6"/>
<proteinExistence type="predicted"/>
<feature type="transmembrane region" description="Helical" evidence="2">
    <location>
        <begin position="384"/>
        <end position="408"/>
    </location>
</feature>
<dbReference type="InterPro" id="IPR036361">
    <property type="entry name" value="SAP_dom_sf"/>
</dbReference>
<dbReference type="SMART" id="SM00513">
    <property type="entry name" value="SAP"/>
    <property type="match status" value="1"/>
</dbReference>
<evidence type="ECO:0000313" key="5">
    <source>
        <dbReference type="Proteomes" id="UP001329430"/>
    </source>
</evidence>
<feature type="transmembrane region" description="Helical" evidence="2">
    <location>
        <begin position="351"/>
        <end position="372"/>
    </location>
</feature>
<reference evidence="4 5" key="1">
    <citation type="journal article" date="2024" name="Insects">
        <title>An Improved Chromosome-Level Genome Assembly of the Firefly Pyrocoelia pectoralis.</title>
        <authorList>
            <person name="Fu X."/>
            <person name="Meyer-Rochow V.B."/>
            <person name="Ballantyne L."/>
            <person name="Zhu X."/>
        </authorList>
    </citation>
    <scope>NUCLEOTIDE SEQUENCE [LARGE SCALE GENOMIC DNA]</scope>
    <source>
        <strain evidence="4">XCY_ONT2</strain>
    </source>
</reference>